<dbReference type="PANTHER" id="PTHR31082:SF4">
    <property type="entry name" value="PHEROMONE-REGULATED MEMBRANE PROTEIN 10"/>
    <property type="match status" value="1"/>
</dbReference>
<organism evidence="5 6">
    <name type="scientific">Armillaria ostoyae</name>
    <name type="common">Armillaria root rot fungus</name>
    <dbReference type="NCBI Taxonomy" id="47428"/>
    <lineage>
        <taxon>Eukaryota</taxon>
        <taxon>Fungi</taxon>
        <taxon>Dikarya</taxon>
        <taxon>Basidiomycota</taxon>
        <taxon>Agaricomycotina</taxon>
        <taxon>Agaricomycetes</taxon>
        <taxon>Agaricomycetidae</taxon>
        <taxon>Agaricales</taxon>
        <taxon>Marasmiineae</taxon>
        <taxon>Physalacriaceae</taxon>
        <taxon>Armillaria</taxon>
    </lineage>
</organism>
<dbReference type="Proteomes" id="UP000219338">
    <property type="component" value="Unassembled WGS sequence"/>
</dbReference>
<keyword evidence="3" id="KW-1133">Transmembrane helix</keyword>
<dbReference type="Pfam" id="PF06738">
    <property type="entry name" value="ThrE"/>
    <property type="match status" value="1"/>
</dbReference>
<dbReference type="STRING" id="47428.A0A284RA37"/>
<feature type="transmembrane region" description="Helical" evidence="3">
    <location>
        <begin position="337"/>
        <end position="359"/>
    </location>
</feature>
<feature type="transmembrane region" description="Helical" evidence="3">
    <location>
        <begin position="583"/>
        <end position="608"/>
    </location>
</feature>
<feature type="domain" description="Threonine/serine exporter-like N-terminal" evidence="4">
    <location>
        <begin position="150"/>
        <end position="391"/>
    </location>
</feature>
<feature type="transmembrane region" description="Helical" evidence="3">
    <location>
        <begin position="307"/>
        <end position="325"/>
    </location>
</feature>
<proteinExistence type="inferred from homology"/>
<feature type="region of interest" description="Disordered" evidence="2">
    <location>
        <begin position="1"/>
        <end position="57"/>
    </location>
</feature>
<sequence length="619" mass="67294">MAHEAPRNLWNNDGQGAHRAPQLSEQSYPGDTYQRQRRPSSPPRYQRTLSEVEDARPVLDESPNEFANVSNFFPSNVQSIHQEKPRLEKRRSSKIIPKLPKHVPVGRLTSSVAHVGVAGAHAFSSIVLQRSKRPSMITQNVQDIDRRRKFLLKLAKALLSYGAPSHRIGSMLSAASDILGARADFVHLPNIIIVSIRDADSGPTRTYFVRATGRIALTKLHAVHLIYRDVLHDKITAEAGTEALRAILRAPPAYGLPVRCLLAFFSASIICVVSFGGSLVDMWISGLCACCLQYLGLSAAHKSSMYANVYEISVSIIVAFVARGLSNVPGNIFCYSAISSAGVVVILPGFTVLISALELMSRNIFCGSVRIVYAIIYTLFLGFGLTIGSDFYLVVDRKAHRAYVQGSLPANYTYAHGTFSMANGSAPFIPVSGVLAKGIQTFEQAHIVKGCFRDPSWHWAFQPFPWWTLLFLVPLYTTCSSLSNLQTFRSIQLPVMVIFACCSYAANRAASIVLPNRSDIVSAAGAFVIGLLGNVYSRVVGGTAFTSMVTGVLFLVPSGIAQGGGLTLNFHSSAEQYSTGFSLALRMISVASGVTIGLFVSQVIVYLFGTRKNAAHFAF</sequence>
<protein>
    <recommendedName>
        <fullName evidence="4">Threonine/serine exporter-like N-terminal domain-containing protein</fullName>
    </recommendedName>
</protein>
<feature type="transmembrane region" description="Helical" evidence="3">
    <location>
        <begin position="371"/>
        <end position="395"/>
    </location>
</feature>
<keyword evidence="6" id="KW-1185">Reference proteome</keyword>
<evidence type="ECO:0000256" key="3">
    <source>
        <dbReference type="SAM" id="Phobius"/>
    </source>
</evidence>
<feature type="transmembrane region" description="Helical" evidence="3">
    <location>
        <begin position="256"/>
        <end position="276"/>
    </location>
</feature>
<keyword evidence="3" id="KW-0472">Membrane</keyword>
<name>A0A284RA37_ARMOS</name>
<dbReference type="PANTHER" id="PTHR31082">
    <property type="entry name" value="PHEROMONE-REGULATED MEMBRANE PROTEIN 10"/>
    <property type="match status" value="1"/>
</dbReference>
<evidence type="ECO:0000256" key="1">
    <source>
        <dbReference type="ARBA" id="ARBA00034125"/>
    </source>
</evidence>
<evidence type="ECO:0000313" key="6">
    <source>
        <dbReference type="Proteomes" id="UP000219338"/>
    </source>
</evidence>
<evidence type="ECO:0000259" key="4">
    <source>
        <dbReference type="Pfam" id="PF06738"/>
    </source>
</evidence>
<reference evidence="6" key="1">
    <citation type="journal article" date="2017" name="Nat. Ecol. Evol.">
        <title>Genome expansion and lineage-specific genetic innovations in the forest pathogenic fungi Armillaria.</title>
        <authorList>
            <person name="Sipos G."/>
            <person name="Prasanna A.N."/>
            <person name="Walter M.C."/>
            <person name="O'Connor E."/>
            <person name="Balint B."/>
            <person name="Krizsan K."/>
            <person name="Kiss B."/>
            <person name="Hess J."/>
            <person name="Varga T."/>
            <person name="Slot J."/>
            <person name="Riley R."/>
            <person name="Boka B."/>
            <person name="Rigling D."/>
            <person name="Barry K."/>
            <person name="Lee J."/>
            <person name="Mihaltcheva S."/>
            <person name="LaButti K."/>
            <person name="Lipzen A."/>
            <person name="Waldron R."/>
            <person name="Moloney N.M."/>
            <person name="Sperisen C."/>
            <person name="Kredics L."/>
            <person name="Vagvoelgyi C."/>
            <person name="Patrignani A."/>
            <person name="Fitzpatrick D."/>
            <person name="Nagy I."/>
            <person name="Doyle S."/>
            <person name="Anderson J.B."/>
            <person name="Grigoriev I.V."/>
            <person name="Gueldener U."/>
            <person name="Muensterkoetter M."/>
            <person name="Nagy L.G."/>
        </authorList>
    </citation>
    <scope>NUCLEOTIDE SEQUENCE [LARGE SCALE GENOMIC DNA]</scope>
    <source>
        <strain evidence="6">C18/9</strain>
    </source>
</reference>
<keyword evidence="3" id="KW-0812">Transmembrane</keyword>
<dbReference type="InterPro" id="IPR010619">
    <property type="entry name" value="ThrE-like_N"/>
</dbReference>
<feature type="transmembrane region" description="Helical" evidence="3">
    <location>
        <begin position="544"/>
        <end position="563"/>
    </location>
</feature>
<comment type="similarity">
    <text evidence="1">Belongs to the ThrE exporter (TC 2.A.79) family.</text>
</comment>
<dbReference type="OMA" id="WPWWRQP"/>
<dbReference type="EMBL" id="FUEG01000006">
    <property type="protein sequence ID" value="SJL05574.1"/>
    <property type="molecule type" value="Genomic_DNA"/>
</dbReference>
<dbReference type="AlphaFoldDB" id="A0A284RA37"/>
<feature type="transmembrane region" description="Helical" evidence="3">
    <location>
        <begin position="464"/>
        <end position="483"/>
    </location>
</feature>
<evidence type="ECO:0000313" key="5">
    <source>
        <dbReference type="EMBL" id="SJL05574.1"/>
    </source>
</evidence>
<feature type="transmembrane region" description="Helical" evidence="3">
    <location>
        <begin position="495"/>
        <end position="514"/>
    </location>
</feature>
<dbReference type="InterPro" id="IPR051361">
    <property type="entry name" value="ThrE/Ser_Exporter"/>
</dbReference>
<evidence type="ECO:0000256" key="2">
    <source>
        <dbReference type="SAM" id="MobiDB-lite"/>
    </source>
</evidence>
<dbReference type="OrthoDB" id="413008at2759"/>
<feature type="transmembrane region" description="Helical" evidence="3">
    <location>
        <begin position="520"/>
        <end position="537"/>
    </location>
</feature>
<accession>A0A284RA37</accession>
<dbReference type="GO" id="GO:0022857">
    <property type="term" value="F:transmembrane transporter activity"/>
    <property type="evidence" value="ECO:0007669"/>
    <property type="project" value="InterPro"/>
</dbReference>
<gene>
    <name evidence="5" type="ORF">ARMOST_08934</name>
</gene>